<dbReference type="STRING" id="1121919.SAMN02745975_00567"/>
<dbReference type="Gene3D" id="1.10.260.40">
    <property type="entry name" value="lambda repressor-like DNA-binding domains"/>
    <property type="match status" value="1"/>
</dbReference>
<dbReference type="PROSITE" id="PS50943">
    <property type="entry name" value="HTH_CROC1"/>
    <property type="match status" value="1"/>
</dbReference>
<evidence type="ECO:0000313" key="3">
    <source>
        <dbReference type="EMBL" id="SHI76497.1"/>
    </source>
</evidence>
<dbReference type="Pfam" id="PF01381">
    <property type="entry name" value="HTH_3"/>
    <property type="match status" value="1"/>
</dbReference>
<feature type="domain" description="HTH cro/C1-type" evidence="2">
    <location>
        <begin position="8"/>
        <end position="68"/>
    </location>
</feature>
<dbReference type="InterPro" id="IPR010982">
    <property type="entry name" value="Lambda_DNA-bd_dom_sf"/>
</dbReference>
<name>A0A1M6DTA9_9FIRM</name>
<dbReference type="InterPro" id="IPR001387">
    <property type="entry name" value="Cro/C1-type_HTH"/>
</dbReference>
<keyword evidence="1 3" id="KW-0238">DNA-binding</keyword>
<evidence type="ECO:0000313" key="4">
    <source>
        <dbReference type="Proteomes" id="UP000184536"/>
    </source>
</evidence>
<reference evidence="4" key="1">
    <citation type="submission" date="2016-11" db="EMBL/GenBank/DDBJ databases">
        <authorList>
            <person name="Varghese N."/>
            <person name="Submissions S."/>
        </authorList>
    </citation>
    <scope>NUCLEOTIDE SEQUENCE [LARGE SCALE GENOMIC DNA]</scope>
    <source>
        <strain evidence="4">DSM 17957</strain>
    </source>
</reference>
<dbReference type="AlphaFoldDB" id="A0A1M6DTA9"/>
<sequence length="128" mass="14498">MISLGSRLKYLRIEKGLTQEELAENLNKKFEISINKGMISKWESDKSEPRLDYTKNLAEYFDVSLDYLIGVSKEKGAWGKGIQDDLSEMDIFTKAAHKVGHEGPLSDEEKDKIALAIQIALAKHKNSR</sequence>
<keyword evidence="4" id="KW-1185">Reference proteome</keyword>
<dbReference type="SMART" id="SM00530">
    <property type="entry name" value="HTH_XRE"/>
    <property type="match status" value="1"/>
</dbReference>
<dbReference type="GO" id="GO:0003677">
    <property type="term" value="F:DNA binding"/>
    <property type="evidence" value="ECO:0007669"/>
    <property type="project" value="UniProtKB-KW"/>
</dbReference>
<dbReference type="SUPFAM" id="SSF47413">
    <property type="entry name" value="lambda repressor-like DNA-binding domains"/>
    <property type="match status" value="1"/>
</dbReference>
<dbReference type="PANTHER" id="PTHR46558:SF13">
    <property type="entry name" value="HTH-TYPE TRANSCRIPTIONAL REGULATOR IMMR"/>
    <property type="match status" value="1"/>
</dbReference>
<accession>A0A1M6DTA9</accession>
<protein>
    <submittedName>
        <fullName evidence="3">DNA-binding transcriptional regulator, XRE-family HTH domain</fullName>
    </submittedName>
</protein>
<evidence type="ECO:0000259" key="2">
    <source>
        <dbReference type="PROSITE" id="PS50943"/>
    </source>
</evidence>
<dbReference type="PANTHER" id="PTHR46558">
    <property type="entry name" value="TRACRIPTIONAL REGULATORY PROTEIN-RELATED-RELATED"/>
    <property type="match status" value="1"/>
</dbReference>
<dbReference type="CDD" id="cd00093">
    <property type="entry name" value="HTH_XRE"/>
    <property type="match status" value="1"/>
</dbReference>
<dbReference type="EMBL" id="FQZV01000006">
    <property type="protein sequence ID" value="SHI76497.1"/>
    <property type="molecule type" value="Genomic_DNA"/>
</dbReference>
<proteinExistence type="predicted"/>
<dbReference type="RefSeq" id="WP_110939855.1">
    <property type="nucleotide sequence ID" value="NZ_FQZV01000006.1"/>
</dbReference>
<evidence type="ECO:0000256" key="1">
    <source>
        <dbReference type="ARBA" id="ARBA00023125"/>
    </source>
</evidence>
<gene>
    <name evidence="3" type="ORF">SAMN02745975_00567</name>
</gene>
<organism evidence="3 4">
    <name type="scientific">Geosporobacter subterraneus DSM 17957</name>
    <dbReference type="NCBI Taxonomy" id="1121919"/>
    <lineage>
        <taxon>Bacteria</taxon>
        <taxon>Bacillati</taxon>
        <taxon>Bacillota</taxon>
        <taxon>Clostridia</taxon>
        <taxon>Peptostreptococcales</taxon>
        <taxon>Thermotaleaceae</taxon>
        <taxon>Geosporobacter</taxon>
    </lineage>
</organism>
<dbReference type="Proteomes" id="UP000184536">
    <property type="component" value="Unassembled WGS sequence"/>
</dbReference>
<dbReference type="OrthoDB" id="9811208at2"/>